<name>A0A397C3V7_APHAT</name>
<feature type="region of interest" description="Disordered" evidence="1">
    <location>
        <begin position="225"/>
        <end position="263"/>
    </location>
</feature>
<evidence type="ECO:0000313" key="7">
    <source>
        <dbReference type="EMBL" id="RHZ31163.1"/>
    </source>
</evidence>
<dbReference type="InterPro" id="IPR029071">
    <property type="entry name" value="Ubiquitin-like_domsf"/>
</dbReference>
<feature type="region of interest" description="Disordered" evidence="1">
    <location>
        <begin position="134"/>
        <end position="190"/>
    </location>
</feature>
<feature type="compositionally biased region" description="Basic and acidic residues" evidence="1">
    <location>
        <begin position="719"/>
        <end position="736"/>
    </location>
</feature>
<evidence type="ECO:0000313" key="10">
    <source>
        <dbReference type="Proteomes" id="UP000275652"/>
    </source>
</evidence>
<evidence type="ECO:0000313" key="5">
    <source>
        <dbReference type="EMBL" id="RHY83071.1"/>
    </source>
</evidence>
<organism evidence="3 9">
    <name type="scientific">Aphanomyces astaci</name>
    <name type="common">Crayfish plague agent</name>
    <dbReference type="NCBI Taxonomy" id="112090"/>
    <lineage>
        <taxon>Eukaryota</taxon>
        <taxon>Sar</taxon>
        <taxon>Stramenopiles</taxon>
        <taxon>Oomycota</taxon>
        <taxon>Saprolegniomycetes</taxon>
        <taxon>Saprolegniales</taxon>
        <taxon>Verrucalvaceae</taxon>
        <taxon>Aphanomyces</taxon>
    </lineage>
</organism>
<evidence type="ECO:0000313" key="3">
    <source>
        <dbReference type="EMBL" id="RHY39289.1"/>
    </source>
</evidence>
<evidence type="ECO:0000256" key="1">
    <source>
        <dbReference type="SAM" id="MobiDB-lite"/>
    </source>
</evidence>
<evidence type="ECO:0000313" key="9">
    <source>
        <dbReference type="Proteomes" id="UP000265716"/>
    </source>
</evidence>
<dbReference type="Proteomes" id="UP000275652">
    <property type="component" value="Unassembled WGS sequence"/>
</dbReference>
<dbReference type="GO" id="GO:0071818">
    <property type="term" value="C:BAT3 complex"/>
    <property type="evidence" value="ECO:0007669"/>
    <property type="project" value="TreeGrafter"/>
</dbReference>
<protein>
    <recommendedName>
        <fullName evidence="2">Ubiquitin-like domain-containing protein</fullName>
    </recommendedName>
</protein>
<comment type="caution">
    <text evidence="3">The sequence shown here is derived from an EMBL/GenBank/DDBJ whole genome shotgun (WGS) entry which is preliminary data.</text>
</comment>
<dbReference type="Proteomes" id="UP000285712">
    <property type="component" value="Unassembled WGS sequence"/>
</dbReference>
<evidence type="ECO:0000313" key="13">
    <source>
        <dbReference type="Proteomes" id="UP000285712"/>
    </source>
</evidence>
<feature type="domain" description="Ubiquitin-like" evidence="2">
    <location>
        <begin position="53"/>
        <end position="128"/>
    </location>
</feature>
<reference evidence="9 11" key="2">
    <citation type="submission" date="2018-08" db="EMBL/GenBank/DDBJ databases">
        <title>Aphanomyces genome sequencing and annotation.</title>
        <authorList>
            <person name="Minardi D."/>
            <person name="Oidtmann B."/>
            <person name="Van Der Giezen M."/>
            <person name="Studholme D.J."/>
        </authorList>
    </citation>
    <scope>NUCLEOTIDE SEQUENCE [LARGE SCALE GENOMIC DNA]</scope>
    <source>
        <strain evidence="7 12">Da</strain>
        <strain evidence="6 14">FDL457</strain>
        <strain evidence="3 9">SA</strain>
        <strain evidence="4 11">Si</strain>
        <strain evidence="5 13">Sv</strain>
    </source>
</reference>
<proteinExistence type="predicted"/>
<feature type="region of interest" description="Disordered" evidence="1">
    <location>
        <begin position="1"/>
        <end position="26"/>
    </location>
</feature>
<dbReference type="VEuPathDB" id="FungiDB:H257_13582"/>
<dbReference type="SUPFAM" id="SSF54236">
    <property type="entry name" value="Ubiquitin-like"/>
    <property type="match status" value="1"/>
</dbReference>
<accession>A0A397C3V7</accession>
<evidence type="ECO:0000259" key="2">
    <source>
        <dbReference type="PROSITE" id="PS50053"/>
    </source>
</evidence>
<dbReference type="Proteomes" id="UP000285430">
    <property type="component" value="Unassembled WGS sequence"/>
</dbReference>
<evidence type="ECO:0000313" key="14">
    <source>
        <dbReference type="Proteomes" id="UP000286510"/>
    </source>
</evidence>
<evidence type="ECO:0000313" key="6">
    <source>
        <dbReference type="EMBL" id="RHZ17475.1"/>
    </source>
</evidence>
<dbReference type="InterPro" id="IPR019956">
    <property type="entry name" value="Ubiquitin_dom"/>
</dbReference>
<dbReference type="SMART" id="SM00213">
    <property type="entry name" value="UBQ"/>
    <property type="match status" value="1"/>
</dbReference>
<reference evidence="8 10" key="1">
    <citation type="journal article" date="2018" name="J. Invertebr. Pathol.">
        <title>New genotyping method for the causative agent of crayfish plague (Aphanomyces astaci) based on whole genome data.</title>
        <authorList>
            <person name="Minardi D."/>
            <person name="Studholme D.J."/>
            <person name="van der Giezen M."/>
            <person name="Pretto T."/>
            <person name="Oidtmann B."/>
        </authorList>
    </citation>
    <scope>NUCLEOTIDE SEQUENCE [LARGE SCALE GENOMIC DNA]</scope>
    <source>
        <strain evidence="8 10">KB13</strain>
    </source>
</reference>
<dbReference type="EMBL" id="QUTF01013520">
    <property type="protein sequence ID" value="RHZ17475.1"/>
    <property type="molecule type" value="Genomic_DNA"/>
</dbReference>
<dbReference type="PRINTS" id="PR00348">
    <property type="entry name" value="UBIQUITIN"/>
</dbReference>
<evidence type="ECO:0000313" key="8">
    <source>
        <dbReference type="EMBL" id="RLO09834.1"/>
    </source>
</evidence>
<dbReference type="AlphaFoldDB" id="A0A397C3V7"/>
<dbReference type="Proteomes" id="UP000265716">
    <property type="component" value="Unassembled WGS sequence"/>
</dbReference>
<dbReference type="EMBL" id="QUTB01004373">
    <property type="protein sequence ID" value="RHY62467.1"/>
    <property type="molecule type" value="Genomic_DNA"/>
</dbReference>
<sequence length="736" mass="78568">MASGGESSNPSQGNSSEQGGPTSSVATTLGSGVVQMAIDVSEVAATGTAAPLIDLNVKTVDQRQFQINLLASSSVPQLKSKIELETGVVTDRQRLIFRGKVLKNENNLAHYALENGHTLHLVIRPADASPTVASSASSVTAPLREGDSASTSSRPARIISGLRPGESPSQSRSNDDPDPSLMHGDGSNQNGIPRVLATFAVPEGAQGMPFLQSLLSTIMNSVQGVSEGQPATTTGSADTTNSPAASSIAPLRTDASGPSTRNIPMERVMLRANSNSRHDRAGRVNALLDSLMRGLDRPDSDFPPAIRDLTHASYEADVQVLRNNIETLVLLTADLQPRFERLSVALQELHVRRGNRALQMELVSPIFRTIEALQSSGDVAGLLARISRRLFLRYNGGPPAPEAPADLIASSLSQPGASSRSVQPFPSLLEARLPPTSTTPSTSSSSAGLLVDLQGQQYRRTDAFNAMVQGMREAATSSTASRTTEADNSSMFEFEARIPIIVFPTQESSSQQSPAAPPQRRWNFASFARRVMQTLSAGDVFGVLGGSRDALLSVIQHVGMHLIEGNDFPPMSPGTNRDWSVDMIAALRDHVDTLPRFHHPLLPPASPNLAGHIVQSVSPFAPELVVALIRGTNVEPANASSFLDSVCPFFGHMARQVVSDILAQLSDHPSALTSVLEDLLVHFGVARHIAVFVIQTFQTMPDVQHALRPTTPPRVASTRPRDDTADGDVPKRARLE</sequence>
<dbReference type="Proteomes" id="UP000286510">
    <property type="component" value="Unassembled WGS sequence"/>
</dbReference>
<dbReference type="GO" id="GO:0051787">
    <property type="term" value="F:misfolded protein binding"/>
    <property type="evidence" value="ECO:0007669"/>
    <property type="project" value="TreeGrafter"/>
</dbReference>
<dbReference type="EMBL" id="QUTI01019132">
    <property type="protein sequence ID" value="RLO09834.1"/>
    <property type="molecule type" value="Genomic_DNA"/>
</dbReference>
<evidence type="ECO:0000313" key="4">
    <source>
        <dbReference type="EMBL" id="RHY62467.1"/>
    </source>
</evidence>
<dbReference type="EMBL" id="QUTG01007137">
    <property type="protein sequence ID" value="RHY83071.1"/>
    <property type="molecule type" value="Genomic_DNA"/>
</dbReference>
<dbReference type="GO" id="GO:0036503">
    <property type="term" value="P:ERAD pathway"/>
    <property type="evidence" value="ECO:0007669"/>
    <property type="project" value="TreeGrafter"/>
</dbReference>
<dbReference type="PANTHER" id="PTHR15204:SF0">
    <property type="entry name" value="LARGE PROLINE-RICH PROTEIN BAG6"/>
    <property type="match status" value="1"/>
</dbReference>
<feature type="compositionally biased region" description="Polar residues" evidence="1">
    <location>
        <begin position="225"/>
        <end position="245"/>
    </location>
</feature>
<evidence type="ECO:0000313" key="11">
    <source>
        <dbReference type="Proteomes" id="UP000283543"/>
    </source>
</evidence>
<dbReference type="PANTHER" id="PTHR15204">
    <property type="entry name" value="LARGE PROLINE-RICH PROTEIN BAG6"/>
    <property type="match status" value="1"/>
</dbReference>
<dbReference type="PROSITE" id="PS50053">
    <property type="entry name" value="UBIQUITIN_2"/>
    <property type="match status" value="1"/>
</dbReference>
<dbReference type="Pfam" id="PF00240">
    <property type="entry name" value="ubiquitin"/>
    <property type="match status" value="1"/>
</dbReference>
<dbReference type="InterPro" id="IPR000626">
    <property type="entry name" value="Ubiquitin-like_dom"/>
</dbReference>
<dbReference type="Proteomes" id="UP000283543">
    <property type="component" value="Unassembled WGS sequence"/>
</dbReference>
<dbReference type="GO" id="GO:0031593">
    <property type="term" value="F:polyubiquitin modification-dependent protein binding"/>
    <property type="evidence" value="ECO:0007669"/>
    <property type="project" value="TreeGrafter"/>
</dbReference>
<dbReference type="Gene3D" id="3.10.20.90">
    <property type="entry name" value="Phosphatidylinositol 3-kinase Catalytic Subunit, Chain A, domain 1"/>
    <property type="match status" value="1"/>
</dbReference>
<evidence type="ECO:0000313" key="12">
    <source>
        <dbReference type="Proteomes" id="UP000285430"/>
    </source>
</evidence>
<gene>
    <name evidence="6" type="ORF">DYB26_001106</name>
    <name evidence="8" type="ORF">DYB28_002112</name>
    <name evidence="4" type="ORF">DYB34_003436</name>
    <name evidence="5" type="ORF">DYB35_000700</name>
    <name evidence="7" type="ORF">DYB37_000868</name>
    <name evidence="3" type="ORF">DYB38_001435</name>
</gene>
<feature type="region of interest" description="Disordered" evidence="1">
    <location>
        <begin position="704"/>
        <end position="736"/>
    </location>
</feature>
<dbReference type="EMBL" id="QUTC01011116">
    <property type="protein sequence ID" value="RHY39289.1"/>
    <property type="molecule type" value="Genomic_DNA"/>
</dbReference>
<dbReference type="EMBL" id="QUTH01001263">
    <property type="protein sequence ID" value="RHZ31163.1"/>
    <property type="molecule type" value="Genomic_DNA"/>
</dbReference>